<evidence type="ECO:0000256" key="11">
    <source>
        <dbReference type="ARBA" id="ARBA00023157"/>
    </source>
</evidence>
<comment type="function">
    <text evidence="13">Mitochondrial intermembrane chaperone that participates in the import and insertion of multi-pass transmembrane proteins into the mitochondrial inner membrane. May also be required for the transfer of beta-barrel precursors from the TOM complex to the sorting and assembly machinery (SAM complex) of the outer membrane. Acts as a chaperone-like protein that protects the hydrophobic precursors from aggregation and guide them through the mitochondrial intermembrane space.</text>
</comment>
<dbReference type="GO" id="GO:0005743">
    <property type="term" value="C:mitochondrial inner membrane"/>
    <property type="evidence" value="ECO:0007669"/>
    <property type="project" value="UniProtKB-SubCell"/>
</dbReference>
<reference evidence="16 17" key="1">
    <citation type="journal article" date="2018" name="Nat. Ecol. Evol.">
        <title>Genomic signatures of mitonuclear coevolution across populations of Tigriopus californicus.</title>
        <authorList>
            <person name="Barreto F.S."/>
            <person name="Watson E.T."/>
            <person name="Lima T.G."/>
            <person name="Willett C.S."/>
            <person name="Edmands S."/>
            <person name="Li W."/>
            <person name="Burton R.S."/>
        </authorList>
    </citation>
    <scope>NUCLEOTIDE SEQUENCE [LARGE SCALE GENOMIC DNA]</scope>
    <source>
        <strain evidence="16 17">San Diego</strain>
    </source>
</reference>
<evidence type="ECO:0000256" key="7">
    <source>
        <dbReference type="ARBA" id="ARBA00022927"/>
    </source>
</evidence>
<name>A0A553N7V3_TIGCA</name>
<protein>
    <recommendedName>
        <fullName evidence="14">Mitochondrial import inner membrane translocase subunit</fullName>
    </recommendedName>
</protein>
<comment type="domain">
    <text evidence="14">The twin CX3C motif contains 4 conserved Cys residues that form 2 disulfide bonds in the mitochondrial intermembrane space.</text>
</comment>
<dbReference type="PANTHER" id="PTHR11038:SF16">
    <property type="entry name" value="MITOCHONDRIAL IMPORT INNER MEMBRANE TRANSLOCASE SUBUNIT TIM10"/>
    <property type="match status" value="1"/>
</dbReference>
<keyword evidence="3 14" id="KW-0813">Transport</keyword>
<evidence type="ECO:0000256" key="12">
    <source>
        <dbReference type="ARBA" id="ARBA00023186"/>
    </source>
</evidence>
<keyword evidence="6" id="KW-0862">Zinc</keyword>
<evidence type="ECO:0000256" key="2">
    <source>
        <dbReference type="ARBA" id="ARBA00006720"/>
    </source>
</evidence>
<dbReference type="GO" id="GO:0046872">
    <property type="term" value="F:metal ion binding"/>
    <property type="evidence" value="ECO:0007669"/>
    <property type="project" value="UniProtKB-KW"/>
</dbReference>
<dbReference type="Proteomes" id="UP000318571">
    <property type="component" value="Chromosome 8"/>
</dbReference>
<sequence length="86" mass="9801">MKLVQDLEIEMMTDMYARLTNACHKKCVPPKYREPDLQKGESVCIDRCVAKYLDVHEKIGKKLTEISMRDQDFQQRVGAGGLATPS</sequence>
<dbReference type="InterPro" id="IPR035427">
    <property type="entry name" value="Tim10-like_dom_sf"/>
</dbReference>
<accession>A0A553N7V3</accession>
<evidence type="ECO:0000256" key="9">
    <source>
        <dbReference type="ARBA" id="ARBA00023128"/>
    </source>
</evidence>
<dbReference type="PANTHER" id="PTHR11038">
    <property type="entry name" value="MITOCHONDRIAL IMPORT INNER MEMBRANE TRANSLOCASE SUBUNIT TIM10"/>
    <property type="match status" value="1"/>
</dbReference>
<dbReference type="GO" id="GO:0045039">
    <property type="term" value="P:protein insertion into mitochondrial inner membrane"/>
    <property type="evidence" value="ECO:0007669"/>
    <property type="project" value="TreeGrafter"/>
</dbReference>
<feature type="domain" description="Tim10-like" evidence="15">
    <location>
        <begin position="3"/>
        <end position="65"/>
    </location>
</feature>
<evidence type="ECO:0000313" key="16">
    <source>
        <dbReference type="EMBL" id="TRY61524.1"/>
    </source>
</evidence>
<dbReference type="SUPFAM" id="SSF144122">
    <property type="entry name" value="Tim10-like"/>
    <property type="match status" value="1"/>
</dbReference>
<dbReference type="AlphaFoldDB" id="A0A553N7V3"/>
<comment type="similarity">
    <text evidence="2 14">Belongs to the small Tim family.</text>
</comment>
<keyword evidence="9 14" id="KW-0496">Mitochondrion</keyword>
<evidence type="ECO:0000256" key="5">
    <source>
        <dbReference type="ARBA" id="ARBA00022792"/>
    </source>
</evidence>
<comment type="subunit">
    <text evidence="14">Heterohexamer.</text>
</comment>
<gene>
    <name evidence="16" type="ORF">TCAL_13017</name>
</gene>
<dbReference type="Gene3D" id="1.10.287.810">
    <property type="entry name" value="Mitochondrial import inner membrane translocase subunit tim13 like domains"/>
    <property type="match status" value="1"/>
</dbReference>
<keyword evidence="4" id="KW-0479">Metal-binding</keyword>
<evidence type="ECO:0000256" key="6">
    <source>
        <dbReference type="ARBA" id="ARBA00022833"/>
    </source>
</evidence>
<dbReference type="FunFam" id="1.10.287.810:FF:000002">
    <property type="entry name" value="Mitochondrial import inner membrane translocase subunit tim10"/>
    <property type="match status" value="1"/>
</dbReference>
<evidence type="ECO:0000256" key="4">
    <source>
        <dbReference type="ARBA" id="ARBA00022723"/>
    </source>
</evidence>
<keyword evidence="7 14" id="KW-0653">Protein transport</keyword>
<keyword evidence="8 14" id="KW-0811">Translocation</keyword>
<comment type="caution">
    <text evidence="16">The sequence shown here is derived from an EMBL/GenBank/DDBJ whole genome shotgun (WGS) entry which is preliminary data.</text>
</comment>
<organism evidence="16 17">
    <name type="scientific">Tigriopus californicus</name>
    <name type="common">Marine copepod</name>
    <dbReference type="NCBI Taxonomy" id="6832"/>
    <lineage>
        <taxon>Eukaryota</taxon>
        <taxon>Metazoa</taxon>
        <taxon>Ecdysozoa</taxon>
        <taxon>Arthropoda</taxon>
        <taxon>Crustacea</taxon>
        <taxon>Multicrustacea</taxon>
        <taxon>Hexanauplia</taxon>
        <taxon>Copepoda</taxon>
        <taxon>Harpacticoida</taxon>
        <taxon>Harpacticidae</taxon>
        <taxon>Tigriopus</taxon>
    </lineage>
</organism>
<comment type="function">
    <text evidence="14">Mitochondrial intermembrane chaperone that participates in the import and insertion of some multi-pass transmembrane proteins into the mitochondrial inner membrane. Also required for the transfer of beta-barrel precursors from the TOM complex to the sorting and assembly machinery (SAM complex) of the outer membrane. Acts as a chaperone-like protein that protects the hydrophobic precursors from aggregation and guide them through the mitochondrial intermembrane space.</text>
</comment>
<comment type="subcellular location">
    <subcellularLocation>
        <location evidence="1 14">Mitochondrion inner membrane</location>
        <topology evidence="1 14">Peripheral membrane protein</topology>
        <orientation evidence="1 14">Intermembrane side</orientation>
    </subcellularLocation>
</comment>
<dbReference type="GO" id="GO:0015031">
    <property type="term" value="P:protein transport"/>
    <property type="evidence" value="ECO:0007669"/>
    <property type="project" value="UniProtKB-KW"/>
</dbReference>
<dbReference type="OMA" id="VGENMQK"/>
<keyword evidence="17" id="KW-1185">Reference proteome</keyword>
<dbReference type="Pfam" id="PF02953">
    <property type="entry name" value="zf-Tim10_DDP"/>
    <property type="match status" value="1"/>
</dbReference>
<dbReference type="STRING" id="6832.A0A553N7V3"/>
<keyword evidence="5 14" id="KW-0999">Mitochondrion inner membrane</keyword>
<dbReference type="EMBL" id="VCGU01000459">
    <property type="protein sequence ID" value="TRY61524.1"/>
    <property type="molecule type" value="Genomic_DNA"/>
</dbReference>
<evidence type="ECO:0000256" key="3">
    <source>
        <dbReference type="ARBA" id="ARBA00022448"/>
    </source>
</evidence>
<keyword evidence="12 14" id="KW-0143">Chaperone</keyword>
<evidence type="ECO:0000256" key="1">
    <source>
        <dbReference type="ARBA" id="ARBA00004137"/>
    </source>
</evidence>
<keyword evidence="10" id="KW-0472">Membrane</keyword>
<evidence type="ECO:0000256" key="10">
    <source>
        <dbReference type="ARBA" id="ARBA00023136"/>
    </source>
</evidence>
<keyword evidence="11 14" id="KW-1015">Disulfide bond</keyword>
<evidence type="ECO:0000259" key="15">
    <source>
        <dbReference type="Pfam" id="PF02953"/>
    </source>
</evidence>
<proteinExistence type="inferred from homology"/>
<evidence type="ECO:0000256" key="14">
    <source>
        <dbReference type="RuleBase" id="RU367043"/>
    </source>
</evidence>
<evidence type="ECO:0000313" key="17">
    <source>
        <dbReference type="Proteomes" id="UP000318571"/>
    </source>
</evidence>
<evidence type="ECO:0000256" key="8">
    <source>
        <dbReference type="ARBA" id="ARBA00023010"/>
    </source>
</evidence>
<dbReference type="InterPro" id="IPR004217">
    <property type="entry name" value="Tim10-like"/>
</dbReference>
<evidence type="ECO:0000256" key="13">
    <source>
        <dbReference type="ARBA" id="ARBA00025311"/>
    </source>
</evidence>